<dbReference type="FunFam" id="3.30.200.20:FF:000125">
    <property type="entry name" value="Protein STRUBBELIG-RECEPTOR FAMILY 8"/>
    <property type="match status" value="1"/>
</dbReference>
<feature type="region of interest" description="Disordered" evidence="7">
    <location>
        <begin position="327"/>
        <end position="380"/>
    </location>
</feature>
<dbReference type="Pfam" id="PF07714">
    <property type="entry name" value="PK_Tyr_Ser-Thr"/>
    <property type="match status" value="1"/>
</dbReference>
<dbReference type="Gene3D" id="1.10.510.10">
    <property type="entry name" value="Transferase(Phosphotransferase) domain 1"/>
    <property type="match status" value="1"/>
</dbReference>
<dbReference type="Proteomes" id="UP000001514">
    <property type="component" value="Unassembled WGS sequence"/>
</dbReference>
<dbReference type="FunFam" id="1.10.510.10:FF:000095">
    <property type="entry name" value="protein STRUBBELIG-RECEPTOR FAMILY 8"/>
    <property type="match status" value="1"/>
</dbReference>
<dbReference type="Gene3D" id="3.30.200.20">
    <property type="entry name" value="Phosphorylase Kinase, domain 1"/>
    <property type="match status" value="1"/>
</dbReference>
<keyword evidence="10" id="KW-1185">Reference proteome</keyword>
<keyword evidence="5" id="KW-1133">Transmembrane helix</keyword>
<reference evidence="9 10" key="1">
    <citation type="journal article" date="2011" name="Science">
        <title>The Selaginella genome identifies genetic changes associated with the evolution of vascular plants.</title>
        <authorList>
            <person name="Banks J.A."/>
            <person name="Nishiyama T."/>
            <person name="Hasebe M."/>
            <person name="Bowman J.L."/>
            <person name="Gribskov M."/>
            <person name="dePamphilis C."/>
            <person name="Albert V.A."/>
            <person name="Aono N."/>
            <person name="Aoyama T."/>
            <person name="Ambrose B.A."/>
            <person name="Ashton N.W."/>
            <person name="Axtell M.J."/>
            <person name="Barker E."/>
            <person name="Barker M.S."/>
            <person name="Bennetzen J.L."/>
            <person name="Bonawitz N.D."/>
            <person name="Chapple C."/>
            <person name="Cheng C."/>
            <person name="Correa L.G."/>
            <person name="Dacre M."/>
            <person name="DeBarry J."/>
            <person name="Dreyer I."/>
            <person name="Elias M."/>
            <person name="Engstrom E.M."/>
            <person name="Estelle M."/>
            <person name="Feng L."/>
            <person name="Finet C."/>
            <person name="Floyd S.K."/>
            <person name="Frommer W.B."/>
            <person name="Fujita T."/>
            <person name="Gramzow L."/>
            <person name="Gutensohn M."/>
            <person name="Harholt J."/>
            <person name="Hattori M."/>
            <person name="Heyl A."/>
            <person name="Hirai T."/>
            <person name="Hiwatashi Y."/>
            <person name="Ishikawa M."/>
            <person name="Iwata M."/>
            <person name="Karol K.G."/>
            <person name="Koehler B."/>
            <person name="Kolukisaoglu U."/>
            <person name="Kubo M."/>
            <person name="Kurata T."/>
            <person name="Lalonde S."/>
            <person name="Li K."/>
            <person name="Li Y."/>
            <person name="Litt A."/>
            <person name="Lyons E."/>
            <person name="Manning G."/>
            <person name="Maruyama T."/>
            <person name="Michael T.P."/>
            <person name="Mikami K."/>
            <person name="Miyazaki S."/>
            <person name="Morinaga S."/>
            <person name="Murata T."/>
            <person name="Mueller-Roeber B."/>
            <person name="Nelson D.R."/>
            <person name="Obara M."/>
            <person name="Oguri Y."/>
            <person name="Olmstead R.G."/>
            <person name="Onodera N."/>
            <person name="Petersen B.L."/>
            <person name="Pils B."/>
            <person name="Prigge M."/>
            <person name="Rensing S.A."/>
            <person name="Riano-Pachon D.M."/>
            <person name="Roberts A.W."/>
            <person name="Sato Y."/>
            <person name="Scheller H.V."/>
            <person name="Schulz B."/>
            <person name="Schulz C."/>
            <person name="Shakirov E.V."/>
            <person name="Shibagaki N."/>
            <person name="Shinohara N."/>
            <person name="Shippen D.E."/>
            <person name="Soerensen I."/>
            <person name="Sotooka R."/>
            <person name="Sugimoto N."/>
            <person name="Sugita M."/>
            <person name="Sumikawa N."/>
            <person name="Tanurdzic M."/>
            <person name="Theissen G."/>
            <person name="Ulvskov P."/>
            <person name="Wakazuki S."/>
            <person name="Weng J.K."/>
            <person name="Willats W.W."/>
            <person name="Wipf D."/>
            <person name="Wolf P.G."/>
            <person name="Yang L."/>
            <person name="Zimmer A.D."/>
            <person name="Zhu Q."/>
            <person name="Mitros T."/>
            <person name="Hellsten U."/>
            <person name="Loque D."/>
            <person name="Otillar R."/>
            <person name="Salamov A."/>
            <person name="Schmutz J."/>
            <person name="Shapiro H."/>
            <person name="Lindquist E."/>
            <person name="Lucas S."/>
            <person name="Rokhsar D."/>
            <person name="Grigoriev I.V."/>
        </authorList>
    </citation>
    <scope>NUCLEOTIDE SEQUENCE [LARGE SCALE GENOMIC DNA]</scope>
</reference>
<accession>D8S735</accession>
<feature type="domain" description="Protein kinase" evidence="8">
    <location>
        <begin position="45"/>
        <end position="322"/>
    </location>
</feature>
<evidence type="ECO:0000256" key="2">
    <source>
        <dbReference type="ARBA" id="ARBA00022692"/>
    </source>
</evidence>
<dbReference type="Gramene" id="EFJ19681">
    <property type="protein sequence ID" value="EFJ19681"/>
    <property type="gene ID" value="SELMODRAFT_110362"/>
</dbReference>
<dbReference type="GO" id="GO:0004672">
    <property type="term" value="F:protein kinase activity"/>
    <property type="evidence" value="ECO:0000318"/>
    <property type="project" value="GO_Central"/>
</dbReference>
<comment type="subcellular location">
    <subcellularLocation>
        <location evidence="1">Membrane</location>
    </subcellularLocation>
</comment>
<dbReference type="PANTHER" id="PTHR47989:SF45">
    <property type="entry name" value="OS01G0709500 PROTEIN"/>
    <property type="match status" value="1"/>
</dbReference>
<dbReference type="EMBL" id="GL377605">
    <property type="protein sequence ID" value="EFJ19681.1"/>
    <property type="molecule type" value="Genomic_DNA"/>
</dbReference>
<keyword evidence="4" id="KW-0067">ATP-binding</keyword>
<dbReference type="AlphaFoldDB" id="D8S735"/>
<name>D8S735_SELML</name>
<evidence type="ECO:0000256" key="1">
    <source>
        <dbReference type="ARBA" id="ARBA00004370"/>
    </source>
</evidence>
<sequence length="380" mass="41822">MEKYHPPIQKTSGNLVLSTKAKELDHHIAAASFSCVEIQAATRNFGKHNLIGEGLLGSVYRSEFPSGQVFAIKKLDSTSSYFKDEETLRRIISSISSLRHGNIVELCGFCVEKNQCFLVYPYFSTGTLHDHLHSSPEKTLSWNQRMKVSLGAARALEYLHEVASPVTVHRNFKSANILLDQEFNPFVSDTGLAALIPLSLERQISSQMLGSFGYSAPEYALAGIYTVKSDVYSFGVLMLELLTGREPLDSSRPRSKELSLVAWAVPKLNDLDTLASIVDPKLEGMYAAKALSRYAEIITQCVQAEAVDRPAMSEVVQSLAGLMQRAGTNKKTVSREMPLQQSPGRAPLRNSGNEVASTSSPSFEKSFEAQNLSDSIKFSM</sequence>
<dbReference type="PANTHER" id="PTHR47989">
    <property type="entry name" value="OS01G0750732 PROTEIN"/>
    <property type="match status" value="1"/>
</dbReference>
<evidence type="ECO:0000256" key="3">
    <source>
        <dbReference type="ARBA" id="ARBA00022741"/>
    </source>
</evidence>
<dbReference type="InterPro" id="IPR000719">
    <property type="entry name" value="Prot_kinase_dom"/>
</dbReference>
<dbReference type="eggNOG" id="KOG1187">
    <property type="taxonomic scope" value="Eukaryota"/>
</dbReference>
<dbReference type="InterPro" id="IPR001245">
    <property type="entry name" value="Ser-Thr/Tyr_kinase_cat_dom"/>
</dbReference>
<evidence type="ECO:0000256" key="6">
    <source>
        <dbReference type="ARBA" id="ARBA00023136"/>
    </source>
</evidence>
<keyword evidence="3" id="KW-0547">Nucleotide-binding</keyword>
<dbReference type="SUPFAM" id="SSF56112">
    <property type="entry name" value="Protein kinase-like (PK-like)"/>
    <property type="match status" value="1"/>
</dbReference>
<evidence type="ECO:0000313" key="10">
    <source>
        <dbReference type="Proteomes" id="UP000001514"/>
    </source>
</evidence>
<gene>
    <name evidence="9" type="ORF">SELMODRAFT_110362</name>
</gene>
<dbReference type="GO" id="GO:0016020">
    <property type="term" value="C:membrane"/>
    <property type="evidence" value="ECO:0007669"/>
    <property type="project" value="UniProtKB-SubCell"/>
</dbReference>
<feature type="compositionally biased region" description="Polar residues" evidence="7">
    <location>
        <begin position="350"/>
        <end position="380"/>
    </location>
</feature>
<organism evidence="10">
    <name type="scientific">Selaginella moellendorffii</name>
    <name type="common">Spikemoss</name>
    <dbReference type="NCBI Taxonomy" id="88036"/>
    <lineage>
        <taxon>Eukaryota</taxon>
        <taxon>Viridiplantae</taxon>
        <taxon>Streptophyta</taxon>
        <taxon>Embryophyta</taxon>
        <taxon>Tracheophyta</taxon>
        <taxon>Lycopodiopsida</taxon>
        <taxon>Selaginellales</taxon>
        <taxon>Selaginellaceae</taxon>
        <taxon>Selaginella</taxon>
    </lineage>
</organism>
<evidence type="ECO:0000256" key="5">
    <source>
        <dbReference type="ARBA" id="ARBA00022989"/>
    </source>
</evidence>
<dbReference type="KEGG" id="smo:SELMODRAFT_110362"/>
<keyword evidence="6" id="KW-0472">Membrane</keyword>
<dbReference type="InterPro" id="IPR011009">
    <property type="entry name" value="Kinase-like_dom_sf"/>
</dbReference>
<dbReference type="HOGENOM" id="CLU_000288_21_4_1"/>
<dbReference type="OrthoDB" id="776842at2759"/>
<evidence type="ECO:0000256" key="7">
    <source>
        <dbReference type="SAM" id="MobiDB-lite"/>
    </source>
</evidence>
<keyword evidence="2" id="KW-0812">Transmembrane</keyword>
<dbReference type="InParanoid" id="D8S735"/>
<evidence type="ECO:0000259" key="8">
    <source>
        <dbReference type="PROSITE" id="PS50011"/>
    </source>
</evidence>
<protein>
    <recommendedName>
        <fullName evidence="8">Protein kinase domain-containing protein</fullName>
    </recommendedName>
</protein>
<evidence type="ECO:0000313" key="9">
    <source>
        <dbReference type="EMBL" id="EFJ19681.1"/>
    </source>
</evidence>
<dbReference type="PROSITE" id="PS50011">
    <property type="entry name" value="PROTEIN_KINASE_DOM"/>
    <property type="match status" value="1"/>
</dbReference>
<dbReference type="GO" id="GO:0005524">
    <property type="term" value="F:ATP binding"/>
    <property type="evidence" value="ECO:0007669"/>
    <property type="project" value="UniProtKB-KW"/>
</dbReference>
<evidence type="ECO:0000256" key="4">
    <source>
        <dbReference type="ARBA" id="ARBA00022840"/>
    </source>
</evidence>
<proteinExistence type="predicted"/>